<keyword evidence="2" id="KW-0648">Protein biosynthesis</keyword>
<dbReference type="Proteomes" id="UP001497392">
    <property type="component" value="Unassembled WGS sequence"/>
</dbReference>
<dbReference type="PANTHER" id="PTHR43116">
    <property type="entry name" value="PEPTIDE CHAIN RELEASE FACTOR 2"/>
    <property type="match status" value="1"/>
</dbReference>
<evidence type="ECO:0000313" key="4">
    <source>
        <dbReference type="EMBL" id="CAL5222319.1"/>
    </source>
</evidence>
<dbReference type="PANTHER" id="PTHR43116:SF3">
    <property type="entry name" value="CLASS I PEPTIDE CHAIN RELEASE FACTOR"/>
    <property type="match status" value="1"/>
</dbReference>
<feature type="domain" description="Prokaryotic-type class I peptide chain release factors" evidence="3">
    <location>
        <begin position="318"/>
        <end position="334"/>
    </location>
</feature>
<dbReference type="Gene3D" id="3.30.70.1660">
    <property type="match status" value="1"/>
</dbReference>
<name>A0ABP1FTV9_9CHLO</name>
<dbReference type="InterPro" id="IPR005139">
    <property type="entry name" value="PCRF"/>
</dbReference>
<keyword evidence="5" id="KW-1185">Reference proteome</keyword>
<dbReference type="HAMAP" id="MF_00094">
    <property type="entry name" value="Rel_fac_2"/>
    <property type="match status" value="1"/>
</dbReference>
<sequence>MSVNGLVHAPVTGAQRCSRIFTPRDNVSVCDFARYSAFAARKSPLYVSTSPRVSPVARATSVAQPFSEGALSLAALKSKTADVNKSVHQALQATDVAKLEQQYSLLEQEASASDFWDSHDTAQAALQQMSGLKSSLDAVRGFKSLLSDVQTAIELAELEEGEEQHGLLTEGAAILQSLESQIEKWELQRLLGGEYDEGGAMLSIQAGAGGVDAMDWAEMLERMYLRWADKQGFRATIIDRSQGEEAGVKSVEMEVHGRFAYGYLSGEKGTHRLVRLSPFNAKAARQTSFAAVEVMPILGEKAAQIDIPDSDVEITTTRSGGAGGQNVNKVETAVRIRHIPTGIALRCQQERSQAQNKARAMEILKAKLLVVQQEQQAKEIAEIRGDMVKAEWGQQIRNYVFHPYKLVKDVRTGAETSDVAGVMDGDLEQFTQAYLRHKGSE</sequence>
<dbReference type="InterPro" id="IPR045853">
    <property type="entry name" value="Pep_chain_release_fac_I_sf"/>
</dbReference>
<organism evidence="4 5">
    <name type="scientific">Coccomyxa viridis</name>
    <dbReference type="NCBI Taxonomy" id="1274662"/>
    <lineage>
        <taxon>Eukaryota</taxon>
        <taxon>Viridiplantae</taxon>
        <taxon>Chlorophyta</taxon>
        <taxon>core chlorophytes</taxon>
        <taxon>Trebouxiophyceae</taxon>
        <taxon>Trebouxiophyceae incertae sedis</taxon>
        <taxon>Coccomyxaceae</taxon>
        <taxon>Coccomyxa</taxon>
    </lineage>
</organism>
<dbReference type="PROSITE" id="PS00745">
    <property type="entry name" value="RF_PROK_I"/>
    <property type="match status" value="1"/>
</dbReference>
<dbReference type="EMBL" id="CAXHTA020000007">
    <property type="protein sequence ID" value="CAL5222319.1"/>
    <property type="molecule type" value="Genomic_DNA"/>
</dbReference>
<dbReference type="Gene3D" id="3.30.160.20">
    <property type="match status" value="1"/>
</dbReference>
<gene>
    <name evidence="4" type="primary">g4663</name>
    <name evidence="4" type="ORF">VP750_LOCUS3978</name>
</gene>
<dbReference type="Pfam" id="PF03462">
    <property type="entry name" value="PCRF"/>
    <property type="match status" value="1"/>
</dbReference>
<evidence type="ECO:0000259" key="3">
    <source>
        <dbReference type="PROSITE" id="PS00745"/>
    </source>
</evidence>
<proteinExistence type="inferred from homology"/>
<reference evidence="4 5" key="1">
    <citation type="submission" date="2024-06" db="EMBL/GenBank/DDBJ databases">
        <authorList>
            <person name="Kraege A."/>
            <person name="Thomma B."/>
        </authorList>
    </citation>
    <scope>NUCLEOTIDE SEQUENCE [LARGE SCALE GENOMIC DNA]</scope>
</reference>
<dbReference type="Gene3D" id="1.20.58.410">
    <property type="entry name" value="Release factor"/>
    <property type="match status" value="1"/>
</dbReference>
<evidence type="ECO:0000256" key="2">
    <source>
        <dbReference type="ARBA" id="ARBA00022917"/>
    </source>
</evidence>
<accession>A0ABP1FTV9</accession>
<comment type="similarity">
    <text evidence="1">Belongs to the prokaryotic/mitochondrial release factor family.</text>
</comment>
<dbReference type="NCBIfam" id="TIGR00020">
    <property type="entry name" value="prfB"/>
    <property type="match status" value="1"/>
</dbReference>
<dbReference type="InterPro" id="IPR000352">
    <property type="entry name" value="Pep_chain_release_fac_I"/>
</dbReference>
<dbReference type="SMART" id="SM00937">
    <property type="entry name" value="PCRF"/>
    <property type="match status" value="1"/>
</dbReference>
<dbReference type="SUPFAM" id="SSF75620">
    <property type="entry name" value="Release factor"/>
    <property type="match status" value="1"/>
</dbReference>
<evidence type="ECO:0000313" key="5">
    <source>
        <dbReference type="Proteomes" id="UP001497392"/>
    </source>
</evidence>
<dbReference type="Pfam" id="PF00472">
    <property type="entry name" value="RF-1"/>
    <property type="match status" value="1"/>
</dbReference>
<dbReference type="InterPro" id="IPR004374">
    <property type="entry name" value="PrfB"/>
</dbReference>
<protein>
    <submittedName>
        <fullName evidence="4">G4663 protein</fullName>
    </submittedName>
</protein>
<comment type="caution">
    <text evidence="4">The sequence shown here is derived from an EMBL/GenBank/DDBJ whole genome shotgun (WGS) entry which is preliminary data.</text>
</comment>
<evidence type="ECO:0000256" key="1">
    <source>
        <dbReference type="ARBA" id="ARBA00010835"/>
    </source>
</evidence>